<gene>
    <name evidence="8" type="primary">ppiB</name>
    <name evidence="8" type="ORF">PTI45_01238</name>
</gene>
<dbReference type="GO" id="GO:0006457">
    <property type="term" value="P:protein folding"/>
    <property type="evidence" value="ECO:0007669"/>
    <property type="project" value="InterPro"/>
</dbReference>
<keyword evidence="9" id="KW-1185">Reference proteome</keyword>
<feature type="region of interest" description="Disordered" evidence="6">
    <location>
        <begin position="30"/>
        <end position="93"/>
    </location>
</feature>
<dbReference type="PANTHER" id="PTHR45625:SF4">
    <property type="entry name" value="PEPTIDYLPROLYL ISOMERASE DOMAIN AND WD REPEAT-CONTAINING PROTEIN 1"/>
    <property type="match status" value="1"/>
</dbReference>
<name>A0A1E3L631_9BACL</name>
<evidence type="ECO:0000313" key="9">
    <source>
        <dbReference type="Proteomes" id="UP000094578"/>
    </source>
</evidence>
<organism evidence="8 9">
    <name type="scientific">Paenibacillus nuruki</name>
    <dbReference type="NCBI Taxonomy" id="1886670"/>
    <lineage>
        <taxon>Bacteria</taxon>
        <taxon>Bacillati</taxon>
        <taxon>Bacillota</taxon>
        <taxon>Bacilli</taxon>
        <taxon>Bacillales</taxon>
        <taxon>Paenibacillaceae</taxon>
        <taxon>Paenibacillus</taxon>
    </lineage>
</organism>
<dbReference type="PROSITE" id="PS51257">
    <property type="entry name" value="PROKAR_LIPOPROTEIN"/>
    <property type="match status" value="1"/>
</dbReference>
<evidence type="ECO:0000256" key="3">
    <source>
        <dbReference type="ARBA" id="ARBA00023110"/>
    </source>
</evidence>
<dbReference type="InterPro" id="IPR020892">
    <property type="entry name" value="Cyclophilin-type_PPIase_CS"/>
</dbReference>
<dbReference type="PANTHER" id="PTHR45625">
    <property type="entry name" value="PEPTIDYL-PROLYL CIS-TRANS ISOMERASE-RELATED"/>
    <property type="match status" value="1"/>
</dbReference>
<evidence type="ECO:0000313" key="8">
    <source>
        <dbReference type="EMBL" id="ODP29229.1"/>
    </source>
</evidence>
<dbReference type="GO" id="GO:0003755">
    <property type="term" value="F:peptidyl-prolyl cis-trans isomerase activity"/>
    <property type="evidence" value="ECO:0007669"/>
    <property type="project" value="UniProtKB-UniRule"/>
</dbReference>
<dbReference type="AlphaFoldDB" id="A0A1E3L631"/>
<feature type="compositionally biased region" description="Low complexity" evidence="6">
    <location>
        <begin position="30"/>
        <end position="82"/>
    </location>
</feature>
<evidence type="ECO:0000256" key="4">
    <source>
        <dbReference type="ARBA" id="ARBA00023235"/>
    </source>
</evidence>
<dbReference type="SUPFAM" id="SSF50891">
    <property type="entry name" value="Cyclophilin-like"/>
    <property type="match status" value="1"/>
</dbReference>
<comment type="similarity">
    <text evidence="5">Belongs to the cyclophilin-type PPIase family.</text>
</comment>
<evidence type="ECO:0000256" key="1">
    <source>
        <dbReference type="ARBA" id="ARBA00000971"/>
    </source>
</evidence>
<dbReference type="Pfam" id="PF00160">
    <property type="entry name" value="Pro_isomerase"/>
    <property type="match status" value="1"/>
</dbReference>
<dbReference type="Gene3D" id="2.40.100.10">
    <property type="entry name" value="Cyclophilin-like"/>
    <property type="match status" value="1"/>
</dbReference>
<feature type="domain" description="PPIase cyclophilin-type" evidence="7">
    <location>
        <begin position="104"/>
        <end position="248"/>
    </location>
</feature>
<keyword evidence="3 5" id="KW-0697">Rotamase</keyword>
<sequence length="262" mass="27417">MLRQSRKNVAFLLIFTALFLIIAGCGNNGTSSSTTGQTGTSGTTTESSSTSTSTDQAGSTTESTGTDSSATTGTTEEASATDNSADFKQANDPIVTIEMDNGKKVEIELFPKAAPNTVNNFISLVKSGFYDGLTFHRVIPEFMIQGGDPDGAGTGGPGYSIAGEFKSNNVQNDLKHTRGILSMARAGDPNSGGSQFFIMVADSPQLDGEYAAFGKVISGMDAVDEVVNLPRDGQDKPNTPAVMKKVTVDTKGVTYPEPEKVK</sequence>
<dbReference type="Proteomes" id="UP000094578">
    <property type="component" value="Unassembled WGS sequence"/>
</dbReference>
<dbReference type="PRINTS" id="PR00153">
    <property type="entry name" value="CSAPPISMRASE"/>
</dbReference>
<evidence type="ECO:0000256" key="5">
    <source>
        <dbReference type="RuleBase" id="RU363019"/>
    </source>
</evidence>
<comment type="catalytic activity">
    <reaction evidence="1 5">
        <text>[protein]-peptidylproline (omega=180) = [protein]-peptidylproline (omega=0)</text>
        <dbReference type="Rhea" id="RHEA:16237"/>
        <dbReference type="Rhea" id="RHEA-COMP:10747"/>
        <dbReference type="Rhea" id="RHEA-COMP:10748"/>
        <dbReference type="ChEBI" id="CHEBI:83833"/>
        <dbReference type="ChEBI" id="CHEBI:83834"/>
        <dbReference type="EC" id="5.2.1.8"/>
    </reaction>
</comment>
<reference evidence="8 9" key="1">
    <citation type="submission" date="2016-08" db="EMBL/GenBank/DDBJ databases">
        <title>Genome sequencing of Paenibacillus sp. TI45-13ar, isolated from Korean traditional nuruk.</title>
        <authorList>
            <person name="Kim S.-J."/>
        </authorList>
    </citation>
    <scope>NUCLEOTIDE SEQUENCE [LARGE SCALE GENOMIC DNA]</scope>
    <source>
        <strain evidence="8 9">TI45-13ar</strain>
    </source>
</reference>
<dbReference type="InterPro" id="IPR002130">
    <property type="entry name" value="Cyclophilin-type_PPIase_dom"/>
</dbReference>
<dbReference type="RefSeq" id="WP_069326680.1">
    <property type="nucleotide sequence ID" value="NZ_MDER01000031.1"/>
</dbReference>
<comment type="function">
    <text evidence="2 5">PPIases accelerate the folding of proteins. It catalyzes the cis-trans isomerization of proline imidic peptide bonds in oligopeptides.</text>
</comment>
<dbReference type="InterPro" id="IPR044666">
    <property type="entry name" value="Cyclophilin_A-like"/>
</dbReference>
<proteinExistence type="inferred from homology"/>
<accession>A0A1E3L631</accession>
<dbReference type="PROSITE" id="PS00170">
    <property type="entry name" value="CSA_PPIASE_1"/>
    <property type="match status" value="1"/>
</dbReference>
<dbReference type="EC" id="5.2.1.8" evidence="5"/>
<dbReference type="PROSITE" id="PS50072">
    <property type="entry name" value="CSA_PPIASE_2"/>
    <property type="match status" value="1"/>
</dbReference>
<evidence type="ECO:0000259" key="7">
    <source>
        <dbReference type="PROSITE" id="PS50072"/>
    </source>
</evidence>
<evidence type="ECO:0000256" key="2">
    <source>
        <dbReference type="ARBA" id="ARBA00002388"/>
    </source>
</evidence>
<dbReference type="CDD" id="cd00317">
    <property type="entry name" value="cyclophilin"/>
    <property type="match status" value="1"/>
</dbReference>
<dbReference type="InterPro" id="IPR029000">
    <property type="entry name" value="Cyclophilin-like_dom_sf"/>
</dbReference>
<protein>
    <recommendedName>
        <fullName evidence="5">Peptidyl-prolyl cis-trans isomerase</fullName>
        <shortName evidence="5">PPIase</shortName>
        <ecNumber evidence="5">5.2.1.8</ecNumber>
    </recommendedName>
</protein>
<comment type="caution">
    <text evidence="8">The sequence shown here is derived from an EMBL/GenBank/DDBJ whole genome shotgun (WGS) entry which is preliminary data.</text>
</comment>
<dbReference type="STRING" id="1886670.PTI45_01238"/>
<dbReference type="EMBL" id="MDER01000031">
    <property type="protein sequence ID" value="ODP29229.1"/>
    <property type="molecule type" value="Genomic_DNA"/>
</dbReference>
<evidence type="ECO:0000256" key="6">
    <source>
        <dbReference type="SAM" id="MobiDB-lite"/>
    </source>
</evidence>
<keyword evidence="4 5" id="KW-0413">Isomerase</keyword>
<dbReference type="PATRIC" id="fig|1886670.3.peg.1263"/>